<feature type="region of interest" description="Disordered" evidence="8">
    <location>
        <begin position="1"/>
        <end position="46"/>
    </location>
</feature>
<comment type="similarity">
    <text evidence="2">Belongs to the FliH family.</text>
</comment>
<evidence type="ECO:0000256" key="1">
    <source>
        <dbReference type="ARBA" id="ARBA00003041"/>
    </source>
</evidence>
<keyword evidence="11" id="KW-1185">Reference proteome</keyword>
<accession>A0ABY4EGC9</accession>
<evidence type="ECO:0000256" key="7">
    <source>
        <dbReference type="NCBIfam" id="TIGR03825"/>
    </source>
</evidence>
<feature type="domain" description="Flagellar assembly protein FliH/Type III secretion system HrpE" evidence="9">
    <location>
        <begin position="111"/>
        <end position="237"/>
    </location>
</feature>
<name>A0ABY4EGC9_9BACI</name>
<dbReference type="PANTHER" id="PTHR34982:SF1">
    <property type="entry name" value="FLAGELLAR ASSEMBLY PROTEIN FLIH"/>
    <property type="match status" value="1"/>
</dbReference>
<evidence type="ECO:0000313" key="10">
    <source>
        <dbReference type="EMBL" id="UOQ43055.1"/>
    </source>
</evidence>
<dbReference type="InterPro" id="IPR051472">
    <property type="entry name" value="T3SS_Stator/FliH"/>
</dbReference>
<keyword evidence="6" id="KW-1006">Bacterial flagellum protein export</keyword>
<keyword evidence="3" id="KW-0813">Transport</keyword>
<organism evidence="10 11">
    <name type="scientific">Halobacillus salinarum</name>
    <dbReference type="NCBI Taxonomy" id="2932257"/>
    <lineage>
        <taxon>Bacteria</taxon>
        <taxon>Bacillati</taxon>
        <taxon>Bacillota</taxon>
        <taxon>Bacilli</taxon>
        <taxon>Bacillales</taxon>
        <taxon>Bacillaceae</taxon>
        <taxon>Halobacillus</taxon>
    </lineage>
</organism>
<sequence length="253" mass="28906">MSNSPNSHTRVIELKPIKKKSFSEAKGSQKEQQDFEREQTEMMRAQAEEQVRQAELEAEELLQRTKDQITAEKSSWEKERQSYVEQARQEGYSAGYADGKASGFEEYTGKIEQANELIAQAKLDYQSILQSSEEEMLEIAMKSSEKILNQTLKDQPEAFLEIVKKAVQEVQEQPEVIVHVHPDHYPLLQTQKEELTALIDSRSTLSLFMKADLPIHSCTIESPFGKIEAGVDSQLAEIRKRLIELSEESETNE</sequence>
<dbReference type="NCBIfam" id="TIGR03825">
    <property type="entry name" value="FliH_bacil"/>
    <property type="match status" value="1"/>
</dbReference>
<proteinExistence type="inferred from homology"/>
<evidence type="ECO:0000256" key="3">
    <source>
        <dbReference type="ARBA" id="ARBA00022448"/>
    </source>
</evidence>
<keyword evidence="10" id="KW-0969">Cilium</keyword>
<dbReference type="InterPro" id="IPR018035">
    <property type="entry name" value="Flagellar_FliH/T3SS_HrpE"/>
</dbReference>
<gene>
    <name evidence="10" type="primary">fliH</name>
    <name evidence="10" type="ORF">MUN89_13995</name>
</gene>
<keyword evidence="5" id="KW-0653">Protein transport</keyword>
<evidence type="ECO:0000256" key="2">
    <source>
        <dbReference type="ARBA" id="ARBA00006602"/>
    </source>
</evidence>
<dbReference type="EMBL" id="CP095073">
    <property type="protein sequence ID" value="UOQ43055.1"/>
    <property type="molecule type" value="Genomic_DNA"/>
</dbReference>
<protein>
    <recommendedName>
        <fullName evidence="7">Flagellar assembly protein FliH</fullName>
    </recommendedName>
</protein>
<evidence type="ECO:0000313" key="11">
    <source>
        <dbReference type="Proteomes" id="UP000831787"/>
    </source>
</evidence>
<dbReference type="Pfam" id="PF02108">
    <property type="entry name" value="FliH"/>
    <property type="match status" value="1"/>
</dbReference>
<evidence type="ECO:0000256" key="8">
    <source>
        <dbReference type="SAM" id="MobiDB-lite"/>
    </source>
</evidence>
<dbReference type="RefSeq" id="WP_244708415.1">
    <property type="nucleotide sequence ID" value="NZ_CP095073.1"/>
</dbReference>
<dbReference type="Proteomes" id="UP000831787">
    <property type="component" value="Chromosome"/>
</dbReference>
<keyword evidence="10" id="KW-0282">Flagellum</keyword>
<evidence type="ECO:0000256" key="4">
    <source>
        <dbReference type="ARBA" id="ARBA00022795"/>
    </source>
</evidence>
<evidence type="ECO:0000256" key="5">
    <source>
        <dbReference type="ARBA" id="ARBA00022927"/>
    </source>
</evidence>
<feature type="compositionally biased region" description="Basic and acidic residues" evidence="8">
    <location>
        <begin position="10"/>
        <end position="46"/>
    </location>
</feature>
<evidence type="ECO:0000259" key="9">
    <source>
        <dbReference type="Pfam" id="PF02108"/>
    </source>
</evidence>
<reference evidence="10 11" key="1">
    <citation type="submission" date="2022-04" db="EMBL/GenBank/DDBJ databases">
        <title>Halobacillus sp. isolated from saltern.</title>
        <authorList>
            <person name="Won M."/>
            <person name="Lee C.-M."/>
            <person name="Woen H.-Y."/>
            <person name="Kwon S.-W."/>
        </authorList>
    </citation>
    <scope>NUCLEOTIDE SEQUENCE [LARGE SCALE GENOMIC DNA]</scope>
    <source>
        <strain evidence="10 11">SSBR10-3</strain>
    </source>
</reference>
<evidence type="ECO:0000256" key="6">
    <source>
        <dbReference type="ARBA" id="ARBA00023225"/>
    </source>
</evidence>
<keyword evidence="10" id="KW-0966">Cell projection</keyword>
<comment type="function">
    <text evidence="1">Needed for flagellar regrowth and assembly.</text>
</comment>
<dbReference type="InterPro" id="IPR022524">
    <property type="entry name" value="FliH_Bacilli"/>
</dbReference>
<keyword evidence="4" id="KW-1005">Bacterial flagellum biogenesis</keyword>
<dbReference type="PANTHER" id="PTHR34982">
    <property type="entry name" value="YOP PROTEINS TRANSLOCATION PROTEIN L"/>
    <property type="match status" value="1"/>
</dbReference>